<evidence type="ECO:0000313" key="3">
    <source>
        <dbReference type="EMBL" id="MDS0295101.1"/>
    </source>
</evidence>
<organism evidence="3 4">
    <name type="scientific">Halogeometricum luteum</name>
    <dbReference type="NCBI Taxonomy" id="2950537"/>
    <lineage>
        <taxon>Archaea</taxon>
        <taxon>Methanobacteriati</taxon>
        <taxon>Methanobacteriota</taxon>
        <taxon>Stenosarchaea group</taxon>
        <taxon>Halobacteria</taxon>
        <taxon>Halobacteriales</taxon>
        <taxon>Haloferacaceae</taxon>
        <taxon>Halogeometricum</taxon>
    </lineage>
</organism>
<dbReference type="Proteomes" id="UP001254813">
    <property type="component" value="Unassembled WGS sequence"/>
</dbReference>
<dbReference type="InterPro" id="IPR055768">
    <property type="entry name" value="DUF7344"/>
</dbReference>
<evidence type="ECO:0000259" key="2">
    <source>
        <dbReference type="Pfam" id="PF24035"/>
    </source>
</evidence>
<dbReference type="EMBL" id="JAMQOQ010000003">
    <property type="protein sequence ID" value="MDS0295101.1"/>
    <property type="molecule type" value="Genomic_DNA"/>
</dbReference>
<accession>A0ABU2G3P6</accession>
<dbReference type="InterPro" id="IPR036388">
    <property type="entry name" value="WH-like_DNA-bd_sf"/>
</dbReference>
<comment type="caution">
    <text evidence="3">The sequence shown here is derived from an EMBL/GenBank/DDBJ whole genome shotgun (WGS) entry which is preliminary data.</text>
</comment>
<reference evidence="3 4" key="1">
    <citation type="submission" date="2022-06" db="EMBL/GenBank/DDBJ databases">
        <title>Halogeometricum sp. a new haloarchaeum isolate from saline soil.</title>
        <authorList>
            <person name="Strakova D."/>
            <person name="Galisteo C."/>
            <person name="Sanchez-Porro C."/>
            <person name="Ventosa A."/>
        </authorList>
    </citation>
    <scope>NUCLEOTIDE SEQUENCE [LARGE SCALE GENOMIC DNA]</scope>
    <source>
        <strain evidence="4">S3BR25-2</strain>
    </source>
</reference>
<feature type="domain" description="DUF7344" evidence="2">
    <location>
        <begin position="2"/>
        <end position="68"/>
    </location>
</feature>
<protein>
    <submittedName>
        <fullName evidence="3">Helix-turn-helix domain-containing protein</fullName>
    </submittedName>
</protein>
<evidence type="ECO:0000313" key="4">
    <source>
        <dbReference type="Proteomes" id="UP001254813"/>
    </source>
</evidence>
<keyword evidence="4" id="KW-1185">Reference proteome</keyword>
<dbReference type="Gene3D" id="1.10.10.10">
    <property type="entry name" value="Winged helix-like DNA-binding domain superfamily/Winged helix DNA-binding domain"/>
    <property type="match status" value="1"/>
</dbReference>
<gene>
    <name evidence="3" type="ORF">NDI79_13045</name>
</gene>
<proteinExistence type="predicted"/>
<dbReference type="SUPFAM" id="SSF46785">
    <property type="entry name" value="Winged helix' DNA-binding domain"/>
    <property type="match status" value="1"/>
</dbReference>
<dbReference type="Pfam" id="PF24035">
    <property type="entry name" value="DUF7344"/>
    <property type="match status" value="1"/>
</dbReference>
<sequence>MFDSLAHATRRRVLAELTDSTDVSVDSLSRRTDPDASPETTRTTLYHAHLPKLERNGFIWWDREEGAVGRGPRWDTAESVLAAADYPTERLTSRP</sequence>
<name>A0ABU2G3P6_9EURY</name>
<evidence type="ECO:0000256" key="1">
    <source>
        <dbReference type="SAM" id="MobiDB-lite"/>
    </source>
</evidence>
<feature type="region of interest" description="Disordered" evidence="1">
    <location>
        <begin position="19"/>
        <end position="41"/>
    </location>
</feature>
<dbReference type="InterPro" id="IPR036390">
    <property type="entry name" value="WH_DNA-bd_sf"/>
</dbReference>